<proteinExistence type="predicted"/>
<organism evidence="1 2">
    <name type="scientific">Hyaloscypha variabilis (strain UAMH 11265 / GT02V1 / F)</name>
    <name type="common">Meliniomyces variabilis</name>
    <dbReference type="NCBI Taxonomy" id="1149755"/>
    <lineage>
        <taxon>Eukaryota</taxon>
        <taxon>Fungi</taxon>
        <taxon>Dikarya</taxon>
        <taxon>Ascomycota</taxon>
        <taxon>Pezizomycotina</taxon>
        <taxon>Leotiomycetes</taxon>
        <taxon>Helotiales</taxon>
        <taxon>Hyaloscyphaceae</taxon>
        <taxon>Hyaloscypha</taxon>
        <taxon>Hyaloscypha variabilis</taxon>
    </lineage>
</organism>
<keyword evidence="2" id="KW-1185">Reference proteome</keyword>
<dbReference type="AlphaFoldDB" id="A0A2J6RCN5"/>
<evidence type="ECO:0000313" key="1">
    <source>
        <dbReference type="EMBL" id="PMD36269.1"/>
    </source>
</evidence>
<dbReference type="Proteomes" id="UP000235786">
    <property type="component" value="Unassembled WGS sequence"/>
</dbReference>
<evidence type="ECO:0000313" key="2">
    <source>
        <dbReference type="Proteomes" id="UP000235786"/>
    </source>
</evidence>
<gene>
    <name evidence="1" type="ORF">L207DRAFT_105057</name>
</gene>
<accession>A0A2J6RCN5</accession>
<name>A0A2J6RCN5_HYAVF</name>
<reference evidence="1 2" key="1">
    <citation type="submission" date="2016-04" db="EMBL/GenBank/DDBJ databases">
        <title>A degradative enzymes factory behind the ericoid mycorrhizal symbiosis.</title>
        <authorList>
            <consortium name="DOE Joint Genome Institute"/>
            <person name="Martino E."/>
            <person name="Morin E."/>
            <person name="Grelet G."/>
            <person name="Kuo A."/>
            <person name="Kohler A."/>
            <person name="Daghino S."/>
            <person name="Barry K."/>
            <person name="Choi C."/>
            <person name="Cichocki N."/>
            <person name="Clum A."/>
            <person name="Copeland A."/>
            <person name="Hainaut M."/>
            <person name="Haridas S."/>
            <person name="Labutti K."/>
            <person name="Lindquist E."/>
            <person name="Lipzen A."/>
            <person name="Khouja H.-R."/>
            <person name="Murat C."/>
            <person name="Ohm R."/>
            <person name="Olson A."/>
            <person name="Spatafora J."/>
            <person name="Veneault-Fourrey C."/>
            <person name="Henrissat B."/>
            <person name="Grigoriev I."/>
            <person name="Martin F."/>
            <person name="Perotto S."/>
        </authorList>
    </citation>
    <scope>NUCLEOTIDE SEQUENCE [LARGE SCALE GENOMIC DNA]</scope>
    <source>
        <strain evidence="1 2">F</strain>
    </source>
</reference>
<protein>
    <submittedName>
        <fullName evidence="1">Uncharacterized protein</fullName>
    </submittedName>
</protein>
<dbReference type="EMBL" id="KZ613951">
    <property type="protein sequence ID" value="PMD36269.1"/>
    <property type="molecule type" value="Genomic_DNA"/>
</dbReference>
<sequence>MDAYGRKPPPFKIRLHPSKRFFFQTLAPQVTANCYILKRISHRNESGSTFATRQWLEARGLSIMTSTGFESIANKAWILEQRIHADQDAGTNLISRFLHKAGVRGSYLLAGTDKPRDACHLELSHCSTPSIFSSWGAPQGPQQGKSCDLANPHELRMAEKAMNYWPVQVPSTCVLHAIGRR</sequence>